<dbReference type="AlphaFoldDB" id="Q489J3"/>
<dbReference type="EMBL" id="CP000083">
    <property type="protein sequence ID" value="AAZ23983.1"/>
    <property type="molecule type" value="Genomic_DNA"/>
</dbReference>
<dbReference type="InterPro" id="IPR008979">
    <property type="entry name" value="Galactose-bd-like_sf"/>
</dbReference>
<dbReference type="SUPFAM" id="SSF49785">
    <property type="entry name" value="Galactose-binding domain-like"/>
    <property type="match status" value="1"/>
</dbReference>
<gene>
    <name evidence="3" type="ordered locus">CPS_0513</name>
</gene>
<dbReference type="InterPro" id="IPR013857">
    <property type="entry name" value="NADH-UbQ_OxRdtase-assoc_prot30"/>
</dbReference>
<accession>Q489J3</accession>
<dbReference type="HOGENOM" id="CLU_059028_5_0_6"/>
<dbReference type="KEGG" id="cps:CPS_0513"/>
<evidence type="ECO:0000313" key="3">
    <source>
        <dbReference type="EMBL" id="AAZ23983.1"/>
    </source>
</evidence>
<comment type="similarity">
    <text evidence="1">Belongs to the CIA30 family.</text>
</comment>
<reference evidence="3" key="1">
    <citation type="journal article" date="2005" name="Proc. Natl. Acad. Sci. U.S.A.">
        <title>The psychrophilic lifestyle as revealed by the genome sequence of Colwellia psychrerythraea 34H through genomic and proteomic analyses.</title>
        <authorList>
            <person name="Methe B.A."/>
            <person name="Nelson K.E."/>
            <person name="Deming J.W."/>
            <person name="Momen B."/>
            <person name="Melamud E."/>
            <person name="Zhang X."/>
            <person name="Moult J."/>
            <person name="Madupu R."/>
            <person name="Nelson W.C."/>
            <person name="Dodson R.J."/>
            <person name="Brinkac L.M."/>
            <person name="Daugherty S.C."/>
            <person name="Durkin A.S."/>
            <person name="DeBoy R.T."/>
            <person name="Kolonay J.F."/>
            <person name="Sullivan S.A."/>
            <person name="Zhou L."/>
            <person name="Davidsen T.M."/>
            <person name="Wu M."/>
            <person name="Huston A.L."/>
            <person name="Lewis M."/>
            <person name="Weaver B."/>
            <person name="Weidman J.F."/>
            <person name="Khouri H."/>
            <person name="Utterback T.R."/>
            <person name="Feldblyum T.V."/>
            <person name="Fraser C.M."/>
        </authorList>
    </citation>
    <scope>NUCLEOTIDE SEQUENCE [LARGE SCALE GENOMIC DNA]</scope>
    <source>
        <strain evidence="3">34H</strain>
    </source>
</reference>
<dbReference type="Pfam" id="PF08547">
    <property type="entry name" value="CIA30"/>
    <property type="match status" value="1"/>
</dbReference>
<evidence type="ECO:0000259" key="2">
    <source>
        <dbReference type="Pfam" id="PF08547"/>
    </source>
</evidence>
<proteinExistence type="inferred from homology"/>
<feature type="domain" description="NADH:ubiquinone oxidoreductase intermediate-associated protein 30" evidence="2">
    <location>
        <begin position="9"/>
        <end position="159"/>
    </location>
</feature>
<organism evidence="3 4">
    <name type="scientific">Colwellia psychrerythraea (strain 34H / ATCC BAA-681)</name>
    <name type="common">Vibrio psychroerythus</name>
    <dbReference type="NCBI Taxonomy" id="167879"/>
    <lineage>
        <taxon>Bacteria</taxon>
        <taxon>Pseudomonadati</taxon>
        <taxon>Pseudomonadota</taxon>
        <taxon>Gammaproteobacteria</taxon>
        <taxon>Alteromonadales</taxon>
        <taxon>Colwelliaceae</taxon>
        <taxon>Colwellia</taxon>
    </lineage>
</organism>
<dbReference type="Proteomes" id="UP000000547">
    <property type="component" value="Chromosome"/>
</dbReference>
<evidence type="ECO:0000256" key="1">
    <source>
        <dbReference type="ARBA" id="ARBA00007884"/>
    </source>
</evidence>
<sequence length="166" mass="18702">MKKSTVLITFDNERSLDEWRVTNDSVMGGLSVANTQLDNKVFVFSGNISIENYGGFTSIFKKLPTLPDDIESITIKVLGDGNRYQLRVRSQVAGYELAYKIDFDTKKGEVEDHTFNLTDFKASFRGRIIENAPLLEAESISHVGFLIKANQRQHFSLSVQAIKFMG</sequence>
<dbReference type="InterPro" id="IPR039131">
    <property type="entry name" value="NDUFAF1"/>
</dbReference>
<dbReference type="PANTHER" id="PTHR13194:SF19">
    <property type="entry name" value="NAD(P)-BINDING ROSSMANN-FOLD SUPERFAMILY PROTEIN"/>
    <property type="match status" value="1"/>
</dbReference>
<dbReference type="STRING" id="167879.CPS_0513"/>
<name>Q489J3_COLP3</name>
<dbReference type="RefSeq" id="WP_011041374.1">
    <property type="nucleotide sequence ID" value="NC_003910.7"/>
</dbReference>
<dbReference type="PANTHER" id="PTHR13194">
    <property type="entry name" value="COMPLEX I INTERMEDIATE-ASSOCIATED PROTEIN 30"/>
    <property type="match status" value="1"/>
</dbReference>
<protein>
    <recommendedName>
        <fullName evidence="2">NADH:ubiquinone oxidoreductase intermediate-associated protein 30 domain-containing protein</fullName>
    </recommendedName>
</protein>
<evidence type="ECO:0000313" key="4">
    <source>
        <dbReference type="Proteomes" id="UP000000547"/>
    </source>
</evidence>
<dbReference type="GO" id="GO:0010257">
    <property type="term" value="P:NADH dehydrogenase complex assembly"/>
    <property type="evidence" value="ECO:0007669"/>
    <property type="project" value="TreeGrafter"/>
</dbReference>
<dbReference type="GO" id="GO:0051082">
    <property type="term" value="F:unfolded protein binding"/>
    <property type="evidence" value="ECO:0007669"/>
    <property type="project" value="TreeGrafter"/>
</dbReference>